<evidence type="ECO:0000313" key="1">
    <source>
        <dbReference type="EMBL" id="AIL44708.1"/>
    </source>
</evidence>
<dbReference type="EMBL" id="CP007547">
    <property type="protein sequence ID" value="AIL44708.1"/>
    <property type="molecule type" value="Genomic_DNA"/>
</dbReference>
<gene>
    <name evidence="1" type="ORF">BD94_0933</name>
</gene>
<dbReference type="STRING" id="1338011.BD94_0933"/>
<organism evidence="1 2">
    <name type="scientific">Elizabethkingia anophelis NUHP1</name>
    <dbReference type="NCBI Taxonomy" id="1338011"/>
    <lineage>
        <taxon>Bacteria</taxon>
        <taxon>Pseudomonadati</taxon>
        <taxon>Bacteroidota</taxon>
        <taxon>Flavobacteriia</taxon>
        <taxon>Flavobacteriales</taxon>
        <taxon>Weeksellaceae</taxon>
        <taxon>Elizabethkingia</taxon>
    </lineage>
</organism>
<sequence>MRYLYCFFILFCFNSISFGQKQNAVKTEAKEIENGKITKQYIDDKLNSFTVDIAAVNYGNTLFFTKKDNLITIKDGQNPNAIIRIYLKGKKFTTDLMYKNKELMYIESIDLDLNSLPPNSIISSQYKDGKPESFISRSQMEDIHGLDKVMKLFWRMDKKTSLTNIDTIFDTLADDFSQEDALLKIYFGRYAEKYEPLPTAYLNTDNTGKIKKGIMWTKTSDQNGKYNIYSNGKVIKSVNQNLTDFQKTIMDYMEKM</sequence>
<protein>
    <submittedName>
        <fullName evidence="1">Uncharacterized protein</fullName>
    </submittedName>
</protein>
<dbReference type="HOGENOM" id="CLU_1084772_0_0_10"/>
<dbReference type="Proteomes" id="UP000028933">
    <property type="component" value="Chromosome"/>
</dbReference>
<dbReference type="eggNOG" id="ENOG5032VRW">
    <property type="taxonomic scope" value="Bacteria"/>
</dbReference>
<reference evidence="1" key="1">
    <citation type="journal article" date="2013" name="Lancet">
        <title>First case of E anophelis outbreak in an intensive-care unit.</title>
        <authorList>
            <person name="Teo J."/>
            <person name="Tan S.Y."/>
            <person name="Tay M."/>
            <person name="Ding Y."/>
            <person name="Kjelleberg S."/>
            <person name="Givskov M."/>
            <person name="Lin R.T."/>
            <person name="Yang L."/>
        </authorList>
    </citation>
    <scope>NUCLEOTIDE SEQUENCE [LARGE SCALE GENOMIC DNA]</scope>
    <source>
        <strain evidence="1">NUHP1</strain>
    </source>
</reference>
<reference evidence="1" key="2">
    <citation type="journal article" date="2015" name="Genome Biol. Evol.">
        <title>Complete Genome Sequence and Transcriptomic Analysis of the Novel Pathogen Elizabethkingia anophelis in Response to Oxidative Stress.</title>
        <authorList>
            <person name="Li Y."/>
            <person name="Liu Y."/>
            <person name="Chew S.C."/>
            <person name="Tay M."/>
            <person name="Salido M.M."/>
            <person name="Teo J."/>
            <person name="Lauro F.M."/>
            <person name="Givskov M."/>
            <person name="Yang L."/>
        </authorList>
    </citation>
    <scope>NUCLEOTIDE SEQUENCE</scope>
    <source>
        <strain evidence="1">NUHP1</strain>
    </source>
</reference>
<dbReference type="AlphaFoldDB" id="A0A077EDL4"/>
<evidence type="ECO:0000313" key="2">
    <source>
        <dbReference type="Proteomes" id="UP000028933"/>
    </source>
</evidence>
<accession>A0A077EDL4</accession>
<proteinExistence type="predicted"/>
<name>A0A077EDL4_9FLAO</name>
<dbReference type="KEGG" id="eao:BD94_0933"/>
<dbReference type="RefSeq" id="WP_024566094.1">
    <property type="nucleotide sequence ID" value="NZ_CP007547.1"/>
</dbReference>